<dbReference type="InterPro" id="IPR039564">
    <property type="entry name" value="Peptidase_C39-like"/>
</dbReference>
<protein>
    <recommendedName>
        <fullName evidence="1">Peptidase C39-like domain-containing protein</fullName>
    </recommendedName>
</protein>
<dbReference type="Proteomes" id="UP000196521">
    <property type="component" value="Chromosome"/>
</dbReference>
<dbReference type="EMBL" id="LR812490">
    <property type="protein sequence ID" value="CAC5342545.1"/>
    <property type="molecule type" value="Genomic_DNA"/>
</dbReference>
<name>A0A6J7ZKI3_PLARU</name>
<dbReference type="EMBL" id="CZCZ02000012">
    <property type="protein sequence ID" value="CAC5342545.1"/>
    <property type="molecule type" value="Genomic_DNA"/>
</dbReference>
<proteinExistence type="predicted"/>
<gene>
    <name evidence="2" type="ORF">PLAN_20052</name>
</gene>
<reference evidence="2" key="1">
    <citation type="submission" date="2020-05" db="EMBL/GenBank/DDBJ databases">
        <authorList>
            <consortium name="Genoscope - CEA"/>
            <person name="William W."/>
        </authorList>
    </citation>
    <scope>NUCLEOTIDE SEQUENCE [LARGE SCALE GENOMIC DNA]</scope>
    <source>
        <strain evidence="2">PCC 7821</strain>
    </source>
</reference>
<comment type="caution">
    <text evidence="2">The sequence shown here is derived from an EMBL/GenBank/DDBJ whole genome shotgun (WGS) entry which is preliminary data.</text>
</comment>
<dbReference type="RefSeq" id="WP_026796274.1">
    <property type="nucleotide sequence ID" value="NZ_LR812490.1"/>
</dbReference>
<evidence type="ECO:0000259" key="1">
    <source>
        <dbReference type="Pfam" id="PF13529"/>
    </source>
</evidence>
<dbReference type="Gene3D" id="3.90.70.10">
    <property type="entry name" value="Cysteine proteinases"/>
    <property type="match status" value="1"/>
</dbReference>
<evidence type="ECO:0000313" key="2">
    <source>
        <dbReference type="EMBL" id="CAC5342545.1"/>
    </source>
</evidence>
<feature type="domain" description="Peptidase C39-like" evidence="1">
    <location>
        <begin position="68"/>
        <end position="205"/>
    </location>
</feature>
<dbReference type="Pfam" id="PF13529">
    <property type="entry name" value="Peptidase_C39_2"/>
    <property type="match status" value="1"/>
</dbReference>
<sequence length="390" mass="44108">MKKKSLKTIIKFTQCLTTLSLTTVLSVSGVNTFPFASTSSLFHGSKAEAAVTIRDDYVWLDMPQTGNQDDNWSCGPTSAARLINFYGHNVNRDTLVNAINRDFVIPPSFKVPDPTWDKPWGTRRVDIRTGTTPHALRDVMKKWEGDNVKLERKADFNNLVGLLRQGKPVLALLRVDSTEILGTTWPVMHWVVVNGFSASEQKIYFTETGDGETYEYSYGDFQSKWDWRVGTGLASEALHKNGVYSKTMIWVDRVPSEVLASNQPDMPSDISVSLGNGKVINYFESNGTGTLARQDSGEILQRYSGWHTSWDQIVAIRTDMVLFYDREAGKGEIYRIEPQGNLTFLYRYDGWRKTWSNISSLGNSRVRFVDDNNHSEIYSVNDDGVFFDAN</sequence>
<organism evidence="2 3">
    <name type="scientific">Planktothrix rubescens CCAP 1459/22</name>
    <dbReference type="NCBI Taxonomy" id="329571"/>
    <lineage>
        <taxon>Bacteria</taxon>
        <taxon>Bacillati</taxon>
        <taxon>Cyanobacteriota</taxon>
        <taxon>Cyanophyceae</taxon>
        <taxon>Oscillatoriophycideae</taxon>
        <taxon>Oscillatoriales</taxon>
        <taxon>Microcoleaceae</taxon>
        <taxon>Planktothrix</taxon>
    </lineage>
</organism>
<accession>A0A6J7ZKI3</accession>
<evidence type="ECO:0000313" key="3">
    <source>
        <dbReference type="Proteomes" id="UP000196521"/>
    </source>
</evidence>
<keyword evidence="3" id="KW-1185">Reference proteome</keyword>
<dbReference type="AlphaFoldDB" id="A0A6J7ZKI3"/>